<organism evidence="1">
    <name type="scientific">marine sediment metagenome</name>
    <dbReference type="NCBI Taxonomy" id="412755"/>
    <lineage>
        <taxon>unclassified sequences</taxon>
        <taxon>metagenomes</taxon>
        <taxon>ecological metagenomes</taxon>
    </lineage>
</organism>
<evidence type="ECO:0008006" key="2">
    <source>
        <dbReference type="Google" id="ProtNLM"/>
    </source>
</evidence>
<protein>
    <recommendedName>
        <fullName evidence="2">PEGA domain-containing protein</fullName>
    </recommendedName>
</protein>
<gene>
    <name evidence="1" type="ORF">LCGC14_3153910</name>
</gene>
<comment type="caution">
    <text evidence="1">The sequence shown here is derived from an EMBL/GenBank/DDBJ whole genome shotgun (WGS) entry which is preliminary data.</text>
</comment>
<accession>A0A0F8WHB2</accession>
<dbReference type="AlphaFoldDB" id="A0A0F8WHB2"/>
<feature type="non-terminal residue" evidence="1">
    <location>
        <position position="1"/>
    </location>
</feature>
<sequence>TRIVPGGKKHILIMPFAGIQKGVPGVNRIAARRIGQVIKGQGIKKIIAQMDKSPLTFLRNIRKLKPADKAMFLRNIATAPGGKKVAAAIQKDSIAALMKAMPQAQRQAWRKMLKGAPRKFKWILATGTAVLGTEFMVGWLRKEATEPLGIGTWALIKERRWREALEATKLQKKFLDAANNSWVATILENFPVLGPMFKINREEQYAANELFAKTAEDMIKKEPEATARLILDGTPSSANVYIAGSFYGKLAGFTAELPTGPHSILIDLKGYVARRLDIVLDPKEIERHRVDLEISPATVFVPYKRASSTQKAWVKETYPAQYNNYKNVPDAWDYF</sequence>
<reference evidence="1" key="1">
    <citation type="journal article" date="2015" name="Nature">
        <title>Complex archaea that bridge the gap between prokaryotes and eukaryotes.</title>
        <authorList>
            <person name="Spang A."/>
            <person name="Saw J.H."/>
            <person name="Jorgensen S.L."/>
            <person name="Zaremba-Niedzwiedzka K."/>
            <person name="Martijn J."/>
            <person name="Lind A.E."/>
            <person name="van Eijk R."/>
            <person name="Schleper C."/>
            <person name="Guy L."/>
            <person name="Ettema T.J."/>
        </authorList>
    </citation>
    <scope>NUCLEOTIDE SEQUENCE</scope>
</reference>
<name>A0A0F8WHB2_9ZZZZ</name>
<dbReference type="EMBL" id="LAZR01069515">
    <property type="protein sequence ID" value="KKK47565.1"/>
    <property type="molecule type" value="Genomic_DNA"/>
</dbReference>
<evidence type="ECO:0000313" key="1">
    <source>
        <dbReference type="EMBL" id="KKK47565.1"/>
    </source>
</evidence>
<feature type="non-terminal residue" evidence="1">
    <location>
        <position position="335"/>
    </location>
</feature>
<proteinExistence type="predicted"/>